<keyword evidence="3" id="KW-0762">Sugar transport</keyword>
<feature type="domain" description="Major facilitator superfamily (MFS) profile" evidence="9">
    <location>
        <begin position="1"/>
        <end position="202"/>
    </location>
</feature>
<feature type="transmembrane region" description="Helical" evidence="8">
    <location>
        <begin position="99"/>
        <end position="127"/>
    </location>
</feature>
<protein>
    <recommendedName>
        <fullName evidence="9">Major facilitator superfamily (MFS) profile domain-containing protein</fullName>
    </recommendedName>
</protein>
<comment type="subcellular location">
    <subcellularLocation>
        <location evidence="1">Membrane</location>
        <topology evidence="1">Multi-pass membrane protein</topology>
    </subcellularLocation>
</comment>
<feature type="transmembrane region" description="Helical" evidence="8">
    <location>
        <begin position="180"/>
        <end position="198"/>
    </location>
</feature>
<dbReference type="Pfam" id="PF00083">
    <property type="entry name" value="Sugar_tr"/>
    <property type="match status" value="2"/>
</dbReference>
<evidence type="ECO:0000256" key="6">
    <source>
        <dbReference type="ARBA" id="ARBA00023136"/>
    </source>
</evidence>
<keyword evidence="11" id="KW-1185">Reference proteome</keyword>
<dbReference type="PANTHER" id="PTHR48021:SF21">
    <property type="entry name" value="SUGAR TRANSPORTER ERD6-LIKE 8"/>
    <property type="match status" value="1"/>
</dbReference>
<evidence type="ECO:0000256" key="7">
    <source>
        <dbReference type="ARBA" id="ARBA00044504"/>
    </source>
</evidence>
<sequence length="215" mass="24201">MNGQQEEFEASLRKLRGKDADISYERSTIQEYQPVLETLPKVTFMNLFDRSNYRAVIISVGLMAFQQFVGINGIIFYSTEIFKSAGGALLIDRTGRRPLLMAYSVALTLVPNLAFVGVLVYIAFFSIGMGAGPWLIMSEVFPLHVKGLGGGLVTLTNWFGSWVISYTFNFLMLWSSHGTFFLYAFVCLLAMIFIYEMVPETKGRRLEEIHASLNS</sequence>
<accession>A0ABS8VE56</accession>
<dbReference type="Gene3D" id="1.20.1250.20">
    <property type="entry name" value="MFS general substrate transporter like domains"/>
    <property type="match status" value="1"/>
</dbReference>
<dbReference type="PROSITE" id="PS50850">
    <property type="entry name" value="MFS"/>
    <property type="match status" value="1"/>
</dbReference>
<dbReference type="InterPro" id="IPR005828">
    <property type="entry name" value="MFS_sugar_transport-like"/>
</dbReference>
<evidence type="ECO:0000313" key="10">
    <source>
        <dbReference type="EMBL" id="MCD9645560.1"/>
    </source>
</evidence>
<dbReference type="PANTHER" id="PTHR48021">
    <property type="match status" value="1"/>
</dbReference>
<evidence type="ECO:0000313" key="11">
    <source>
        <dbReference type="Proteomes" id="UP000823775"/>
    </source>
</evidence>
<reference evidence="10 11" key="1">
    <citation type="journal article" date="2021" name="BMC Genomics">
        <title>Datura genome reveals duplications of psychoactive alkaloid biosynthetic genes and high mutation rate following tissue culture.</title>
        <authorList>
            <person name="Rajewski A."/>
            <person name="Carter-House D."/>
            <person name="Stajich J."/>
            <person name="Litt A."/>
        </authorList>
    </citation>
    <scope>NUCLEOTIDE SEQUENCE [LARGE SCALE GENOMIC DNA]</scope>
    <source>
        <strain evidence="10">AR-01</strain>
    </source>
</reference>
<dbReference type="EMBL" id="JACEIK010004470">
    <property type="protein sequence ID" value="MCD9645560.1"/>
    <property type="molecule type" value="Genomic_DNA"/>
</dbReference>
<feature type="transmembrane region" description="Helical" evidence="8">
    <location>
        <begin position="147"/>
        <end position="168"/>
    </location>
</feature>
<dbReference type="SUPFAM" id="SSF103473">
    <property type="entry name" value="MFS general substrate transporter"/>
    <property type="match status" value="1"/>
</dbReference>
<dbReference type="InterPro" id="IPR020846">
    <property type="entry name" value="MFS_dom"/>
</dbReference>
<keyword evidence="4 8" id="KW-0812">Transmembrane</keyword>
<dbReference type="InterPro" id="IPR050549">
    <property type="entry name" value="MFS_Trehalose_Transporter"/>
</dbReference>
<proteinExistence type="inferred from homology"/>
<keyword evidence="3" id="KW-0813">Transport</keyword>
<comment type="similarity">
    <text evidence="7">Belongs to the major facilitator superfamily. Phosphate:H(+) symporter (TC 2.A.1.9) family.</text>
</comment>
<feature type="transmembrane region" description="Helical" evidence="8">
    <location>
        <begin position="55"/>
        <end position="78"/>
    </location>
</feature>
<keyword evidence="5 8" id="KW-1133">Transmembrane helix</keyword>
<evidence type="ECO:0000259" key="9">
    <source>
        <dbReference type="PROSITE" id="PS50850"/>
    </source>
</evidence>
<dbReference type="Proteomes" id="UP000823775">
    <property type="component" value="Unassembled WGS sequence"/>
</dbReference>
<comment type="caution">
    <text evidence="10">The sequence shown here is derived from an EMBL/GenBank/DDBJ whole genome shotgun (WGS) entry which is preliminary data.</text>
</comment>
<evidence type="ECO:0000256" key="5">
    <source>
        <dbReference type="ARBA" id="ARBA00022989"/>
    </source>
</evidence>
<evidence type="ECO:0000256" key="8">
    <source>
        <dbReference type="SAM" id="Phobius"/>
    </source>
</evidence>
<evidence type="ECO:0000256" key="4">
    <source>
        <dbReference type="ARBA" id="ARBA00022692"/>
    </source>
</evidence>
<keyword evidence="6 8" id="KW-0472">Membrane</keyword>
<evidence type="ECO:0000256" key="2">
    <source>
        <dbReference type="ARBA" id="ARBA00010992"/>
    </source>
</evidence>
<comment type="similarity">
    <text evidence="2">Belongs to the major facilitator superfamily. Sugar transporter (TC 2.A.1.1) family.</text>
</comment>
<organism evidence="10 11">
    <name type="scientific">Datura stramonium</name>
    <name type="common">Jimsonweed</name>
    <name type="synonym">Common thornapple</name>
    <dbReference type="NCBI Taxonomy" id="4076"/>
    <lineage>
        <taxon>Eukaryota</taxon>
        <taxon>Viridiplantae</taxon>
        <taxon>Streptophyta</taxon>
        <taxon>Embryophyta</taxon>
        <taxon>Tracheophyta</taxon>
        <taxon>Spermatophyta</taxon>
        <taxon>Magnoliopsida</taxon>
        <taxon>eudicotyledons</taxon>
        <taxon>Gunneridae</taxon>
        <taxon>Pentapetalae</taxon>
        <taxon>asterids</taxon>
        <taxon>lamiids</taxon>
        <taxon>Solanales</taxon>
        <taxon>Solanaceae</taxon>
        <taxon>Solanoideae</taxon>
        <taxon>Datureae</taxon>
        <taxon>Datura</taxon>
    </lineage>
</organism>
<dbReference type="InterPro" id="IPR036259">
    <property type="entry name" value="MFS_trans_sf"/>
</dbReference>
<evidence type="ECO:0000256" key="3">
    <source>
        <dbReference type="ARBA" id="ARBA00022597"/>
    </source>
</evidence>
<name>A0ABS8VE56_DATST</name>
<gene>
    <name evidence="10" type="ORF">HAX54_034576</name>
</gene>
<evidence type="ECO:0000256" key="1">
    <source>
        <dbReference type="ARBA" id="ARBA00004141"/>
    </source>
</evidence>